<comment type="function">
    <text evidence="5">Catalyzes the interconversion of L-alanine and D-alanine. May also act on other amino acids.</text>
</comment>
<keyword evidence="10" id="KW-1185">Reference proteome</keyword>
<name>A0A369WPR4_9GAMM</name>
<dbReference type="PROSITE" id="PS00395">
    <property type="entry name" value="ALANINE_RACEMASE"/>
    <property type="match status" value="1"/>
</dbReference>
<dbReference type="HAMAP" id="MF_01201">
    <property type="entry name" value="Ala_racemase"/>
    <property type="match status" value="1"/>
</dbReference>
<evidence type="ECO:0000256" key="1">
    <source>
        <dbReference type="ARBA" id="ARBA00000316"/>
    </source>
</evidence>
<evidence type="ECO:0000313" key="10">
    <source>
        <dbReference type="Proteomes" id="UP000253769"/>
    </source>
</evidence>
<proteinExistence type="inferred from homology"/>
<evidence type="ECO:0000256" key="3">
    <source>
        <dbReference type="ARBA" id="ARBA00022898"/>
    </source>
</evidence>
<evidence type="ECO:0000256" key="6">
    <source>
        <dbReference type="PIRSR" id="PIRSR600821-50"/>
    </source>
</evidence>
<dbReference type="InterPro" id="IPR000821">
    <property type="entry name" value="Ala_racemase"/>
</dbReference>
<evidence type="ECO:0000313" key="9">
    <source>
        <dbReference type="EMBL" id="RDE22556.1"/>
    </source>
</evidence>
<dbReference type="SMART" id="SM01005">
    <property type="entry name" value="Ala_racemase_C"/>
    <property type="match status" value="1"/>
</dbReference>
<dbReference type="FunFam" id="2.40.37.10:FF:000006">
    <property type="entry name" value="Alanine racemase"/>
    <property type="match status" value="1"/>
</dbReference>
<dbReference type="Pfam" id="PF00842">
    <property type="entry name" value="Ala_racemase_C"/>
    <property type="match status" value="1"/>
</dbReference>
<dbReference type="InterPro" id="IPR001608">
    <property type="entry name" value="Ala_racemase_N"/>
</dbReference>
<feature type="binding site" evidence="5 7">
    <location>
        <position position="306"/>
    </location>
    <ligand>
        <name>substrate</name>
    </ligand>
</feature>
<evidence type="ECO:0000256" key="7">
    <source>
        <dbReference type="PIRSR" id="PIRSR600821-52"/>
    </source>
</evidence>
<comment type="catalytic activity">
    <reaction evidence="1 5">
        <text>L-alanine = D-alanine</text>
        <dbReference type="Rhea" id="RHEA:20249"/>
        <dbReference type="ChEBI" id="CHEBI:57416"/>
        <dbReference type="ChEBI" id="CHEBI:57972"/>
        <dbReference type="EC" id="5.1.1.1"/>
    </reaction>
</comment>
<dbReference type="UniPathway" id="UPA00042">
    <property type="reaction ID" value="UER00497"/>
</dbReference>
<dbReference type="InterPro" id="IPR029066">
    <property type="entry name" value="PLP-binding_barrel"/>
</dbReference>
<feature type="binding site" evidence="5 7">
    <location>
        <position position="131"/>
    </location>
    <ligand>
        <name>substrate</name>
    </ligand>
</feature>
<feature type="domain" description="Alanine racemase C-terminal" evidence="8">
    <location>
        <begin position="238"/>
        <end position="359"/>
    </location>
</feature>
<evidence type="ECO:0000256" key="2">
    <source>
        <dbReference type="ARBA" id="ARBA00001933"/>
    </source>
</evidence>
<feature type="active site" description="Proton acceptor; specific for D-alanine" evidence="5">
    <location>
        <position position="36"/>
    </location>
</feature>
<dbReference type="NCBIfam" id="TIGR00492">
    <property type="entry name" value="alr"/>
    <property type="match status" value="1"/>
</dbReference>
<organism evidence="9 10">
    <name type="scientific">Motiliproteus coralliicola</name>
    <dbReference type="NCBI Taxonomy" id="2283196"/>
    <lineage>
        <taxon>Bacteria</taxon>
        <taxon>Pseudomonadati</taxon>
        <taxon>Pseudomonadota</taxon>
        <taxon>Gammaproteobacteria</taxon>
        <taxon>Oceanospirillales</taxon>
        <taxon>Oceanospirillaceae</taxon>
        <taxon>Motiliproteus</taxon>
    </lineage>
</organism>
<dbReference type="Gene3D" id="3.20.20.10">
    <property type="entry name" value="Alanine racemase"/>
    <property type="match status" value="1"/>
</dbReference>
<dbReference type="GO" id="GO:0005829">
    <property type="term" value="C:cytosol"/>
    <property type="evidence" value="ECO:0007669"/>
    <property type="project" value="TreeGrafter"/>
</dbReference>
<dbReference type="FunFam" id="3.20.20.10:FF:000002">
    <property type="entry name" value="Alanine racemase"/>
    <property type="match status" value="1"/>
</dbReference>
<reference evidence="9 10" key="1">
    <citation type="submission" date="2018-07" db="EMBL/GenBank/DDBJ databases">
        <title>Motiliproteus coralliicola sp. nov., a bacterium isolated from Coral.</title>
        <authorList>
            <person name="Wang G."/>
        </authorList>
    </citation>
    <scope>NUCLEOTIDE SEQUENCE [LARGE SCALE GENOMIC DNA]</scope>
    <source>
        <strain evidence="9 10">C34</strain>
    </source>
</reference>
<dbReference type="PRINTS" id="PR00992">
    <property type="entry name" value="ALARACEMASE"/>
</dbReference>
<dbReference type="PANTHER" id="PTHR30511">
    <property type="entry name" value="ALANINE RACEMASE"/>
    <property type="match status" value="1"/>
</dbReference>
<comment type="pathway">
    <text evidence="5">Amino-acid biosynthesis; D-alanine biosynthesis; D-alanine from L-alanine: step 1/1.</text>
</comment>
<accession>A0A369WPR4</accession>
<dbReference type="InterPro" id="IPR011079">
    <property type="entry name" value="Ala_racemase_C"/>
</dbReference>
<feature type="modified residue" description="N6-(pyridoxal phosphate)lysine" evidence="5 6">
    <location>
        <position position="36"/>
    </location>
</feature>
<dbReference type="EMBL" id="QQOH01000002">
    <property type="protein sequence ID" value="RDE22556.1"/>
    <property type="molecule type" value="Genomic_DNA"/>
</dbReference>
<dbReference type="GO" id="GO:0030632">
    <property type="term" value="P:D-alanine biosynthetic process"/>
    <property type="evidence" value="ECO:0007669"/>
    <property type="project" value="UniProtKB-UniRule"/>
</dbReference>
<sequence length="377" mass="42304">MFYRDTWVEIDLDRIYHNVSHIKAFSGFEHLFAVVKANAYGHGDVEVARVALEAGASHLAVAFLDEALALRKQFPQTKILVMGPIRPTDLQHAAEQQITVTAHDLAWIEAISDYRGPRANIHLKLDTGMNRIGLIGPEQLDQALKQLRQHPAVNLCGLFTHFATADCIDDYYKQQSRAFDALVEGIDLSQFEIVHQSNSAAMLRHGKQQHSNGGRLGIAMYGLPPSDDLELPFELQQAFSLHARITQLKTIQSGTKVGYAASYEAPREERIATLPLGYADGWLRYHQGRKVEIDGRRFPIVGRVCMDQCMIRVDDEVQLGDQVTLLGDLITVTDAADDLNTINYEIVCSISDRVPRLYKRGGQTVGERYDRYDGRTD</sequence>
<dbReference type="GO" id="GO:0008784">
    <property type="term" value="F:alanine racemase activity"/>
    <property type="evidence" value="ECO:0007669"/>
    <property type="project" value="UniProtKB-UniRule"/>
</dbReference>
<dbReference type="PANTHER" id="PTHR30511:SF0">
    <property type="entry name" value="ALANINE RACEMASE, CATABOLIC-RELATED"/>
    <property type="match status" value="1"/>
</dbReference>
<dbReference type="InterPro" id="IPR020622">
    <property type="entry name" value="Ala_racemase_pyridoxalP-BS"/>
</dbReference>
<dbReference type="EC" id="5.1.1.1" evidence="5"/>
<dbReference type="Proteomes" id="UP000253769">
    <property type="component" value="Unassembled WGS sequence"/>
</dbReference>
<comment type="similarity">
    <text evidence="5">Belongs to the alanine racemase family.</text>
</comment>
<dbReference type="GO" id="GO:0030170">
    <property type="term" value="F:pyridoxal phosphate binding"/>
    <property type="evidence" value="ECO:0007669"/>
    <property type="project" value="UniProtKB-UniRule"/>
</dbReference>
<dbReference type="GO" id="GO:0009252">
    <property type="term" value="P:peptidoglycan biosynthetic process"/>
    <property type="evidence" value="ECO:0007669"/>
    <property type="project" value="TreeGrafter"/>
</dbReference>
<comment type="caution">
    <text evidence="9">The sequence shown here is derived from an EMBL/GenBank/DDBJ whole genome shotgun (WGS) entry which is preliminary data.</text>
</comment>
<gene>
    <name evidence="9" type="primary">alr</name>
    <name evidence="9" type="ORF">DV711_08160</name>
</gene>
<dbReference type="Pfam" id="PF01168">
    <property type="entry name" value="Ala_racemase_N"/>
    <property type="match status" value="1"/>
</dbReference>
<evidence type="ECO:0000256" key="5">
    <source>
        <dbReference type="HAMAP-Rule" id="MF_01201"/>
    </source>
</evidence>
<feature type="active site" description="Proton acceptor; specific for L-alanine" evidence="5">
    <location>
        <position position="259"/>
    </location>
</feature>
<keyword evidence="4 5" id="KW-0413">Isomerase</keyword>
<dbReference type="SUPFAM" id="SSF50621">
    <property type="entry name" value="Alanine racemase C-terminal domain-like"/>
    <property type="match status" value="1"/>
</dbReference>
<dbReference type="SUPFAM" id="SSF51419">
    <property type="entry name" value="PLP-binding barrel"/>
    <property type="match status" value="1"/>
</dbReference>
<keyword evidence="3 5" id="KW-0663">Pyridoxal phosphate</keyword>
<comment type="cofactor">
    <cofactor evidence="2 5 6">
        <name>pyridoxal 5'-phosphate</name>
        <dbReference type="ChEBI" id="CHEBI:597326"/>
    </cofactor>
</comment>
<protein>
    <recommendedName>
        <fullName evidence="5">Alanine racemase</fullName>
        <ecNumber evidence="5">5.1.1.1</ecNumber>
    </recommendedName>
</protein>
<dbReference type="CDD" id="cd00430">
    <property type="entry name" value="PLPDE_III_AR"/>
    <property type="match status" value="1"/>
</dbReference>
<evidence type="ECO:0000256" key="4">
    <source>
        <dbReference type="ARBA" id="ARBA00023235"/>
    </source>
</evidence>
<dbReference type="OrthoDB" id="9813814at2"/>
<evidence type="ECO:0000259" key="8">
    <source>
        <dbReference type="SMART" id="SM01005"/>
    </source>
</evidence>
<dbReference type="InterPro" id="IPR009006">
    <property type="entry name" value="Ala_racemase/Decarboxylase_C"/>
</dbReference>
<dbReference type="AlphaFoldDB" id="A0A369WPR4"/>
<dbReference type="Gene3D" id="2.40.37.10">
    <property type="entry name" value="Lyase, Ornithine Decarboxylase, Chain A, domain 1"/>
    <property type="match status" value="1"/>
</dbReference>
<dbReference type="RefSeq" id="WP_114695187.1">
    <property type="nucleotide sequence ID" value="NZ_QQOH01000002.1"/>
</dbReference>